<evidence type="ECO:0000313" key="5">
    <source>
        <dbReference type="EMBL" id="SJH72385.1"/>
    </source>
</evidence>
<dbReference type="EMBL" id="FUBI01000340">
    <property type="protein sequence ID" value="SJH72385.1"/>
    <property type="molecule type" value="Genomic_DNA"/>
</dbReference>
<evidence type="ECO:0000313" key="10">
    <source>
        <dbReference type="Proteomes" id="UP000188006"/>
    </source>
</evidence>
<reference evidence="6 11" key="2">
    <citation type="submission" date="2018-06" db="EMBL/GenBank/DDBJ databases">
        <authorList>
            <consortium name="Pathogen Informatics"/>
            <person name="Doyle S."/>
        </authorList>
    </citation>
    <scope>NUCLEOTIDE SEQUENCE [LARGE SCALE GENOMIC DNA]</scope>
    <source>
        <strain evidence="6 11">4028STDY6275292</strain>
    </source>
</reference>
<protein>
    <submittedName>
        <fullName evidence="5">Uncharacterized protein</fullName>
    </submittedName>
</protein>
<evidence type="ECO:0000313" key="4">
    <source>
        <dbReference type="EMBL" id="SJE89174.1"/>
    </source>
</evidence>
<dbReference type="Proteomes" id="UP000045991">
    <property type="component" value="Unassembled WGS sequence"/>
</dbReference>
<accession>A0A8B4CXB6</accession>
<evidence type="ECO:0000313" key="3">
    <source>
        <dbReference type="EMBL" id="SIY58740.1"/>
    </source>
</evidence>
<evidence type="ECO:0000313" key="8">
    <source>
        <dbReference type="Proteomes" id="UP000187708"/>
    </source>
</evidence>
<dbReference type="EMBL" id="FTXV01000383">
    <property type="protein sequence ID" value="SJE89174.1"/>
    <property type="molecule type" value="Genomic_DNA"/>
</dbReference>
<dbReference type="RefSeq" id="WP_252650254.1">
    <property type="nucleotide sequence ID" value="NZ_CXBD01000327.1"/>
</dbReference>
<name>A0A8B4CXB6_SHISO</name>
<keyword evidence="1" id="KW-1133">Transmembrane helix</keyword>
<evidence type="ECO:0000256" key="1">
    <source>
        <dbReference type="SAM" id="Phobius"/>
    </source>
</evidence>
<proteinExistence type="predicted"/>
<evidence type="ECO:0000313" key="6">
    <source>
        <dbReference type="EMBL" id="SRR29767.1"/>
    </source>
</evidence>
<keyword evidence="1" id="KW-0812">Transmembrane</keyword>
<comment type="caution">
    <text evidence="5">The sequence shown here is derived from an EMBL/GenBank/DDBJ whole genome shotgun (WGS) entry which is preliminary data.</text>
</comment>
<dbReference type="Proteomes" id="UP000187717">
    <property type="component" value="Unassembled WGS sequence"/>
</dbReference>
<dbReference type="EMBL" id="FTSV01000403">
    <property type="protein sequence ID" value="SIY58740.1"/>
    <property type="molecule type" value="Genomic_DNA"/>
</dbReference>
<evidence type="ECO:0000313" key="2">
    <source>
        <dbReference type="EMBL" id="CSL12999.1"/>
    </source>
</evidence>
<feature type="transmembrane region" description="Helical" evidence="1">
    <location>
        <begin position="12"/>
        <end position="34"/>
    </location>
</feature>
<dbReference type="AlphaFoldDB" id="A0A8B4CXB6"/>
<evidence type="ECO:0000313" key="7">
    <source>
        <dbReference type="Proteomes" id="UP000045991"/>
    </source>
</evidence>
<reference evidence="8 9" key="1">
    <citation type="submission" date="2017-01" db="EMBL/GenBank/DDBJ databases">
        <authorList>
            <consortium name="Pathogen Informatics"/>
        </authorList>
    </citation>
    <scope>NUCLEOTIDE SEQUENCE [LARGE SCALE GENOMIC DNA]</scope>
    <source>
        <strain evidence="2 7">20352044</strain>
        <strain evidence="3 8">2090STDY5461769</strain>
        <strain evidence="4 9">3626STDY6095480</strain>
        <strain evidence="5">Sh1405</strain>
        <strain evidence="10">sh1405</strain>
    </source>
</reference>
<sequence length="37" mass="4245">MGWQKCSGIKRSYLVALMMITYIPQISLFIPQLLGLM</sequence>
<dbReference type="EMBL" id="UDYI01000358">
    <property type="protein sequence ID" value="SRR29767.1"/>
    <property type="molecule type" value="Genomic_DNA"/>
</dbReference>
<evidence type="ECO:0000313" key="9">
    <source>
        <dbReference type="Proteomes" id="UP000187717"/>
    </source>
</evidence>
<dbReference type="EMBL" id="CWXZ01000380">
    <property type="protein sequence ID" value="CSL12999.1"/>
    <property type="molecule type" value="Genomic_DNA"/>
</dbReference>
<dbReference type="Proteomes" id="UP000187708">
    <property type="component" value="Unassembled WGS sequence"/>
</dbReference>
<dbReference type="Proteomes" id="UP000188006">
    <property type="component" value="Unassembled WGS sequence"/>
</dbReference>
<organism evidence="5 10">
    <name type="scientific">Shigella sonnei</name>
    <dbReference type="NCBI Taxonomy" id="624"/>
    <lineage>
        <taxon>Bacteria</taxon>
        <taxon>Pseudomonadati</taxon>
        <taxon>Pseudomonadota</taxon>
        <taxon>Gammaproteobacteria</taxon>
        <taxon>Enterobacterales</taxon>
        <taxon>Enterobacteriaceae</taxon>
        <taxon>Shigella</taxon>
    </lineage>
</organism>
<keyword evidence="1" id="KW-0472">Membrane</keyword>
<dbReference type="Proteomes" id="UP000251393">
    <property type="component" value="Unassembled WGS sequence"/>
</dbReference>
<gene>
    <name evidence="2" type="ORF">ERS428554_05012</name>
    <name evidence="5" type="ORF">SAMEA1569760_04662</name>
    <name evidence="3" type="ORF">SAMEA2054241_04630</name>
    <name evidence="4" type="ORF">SAMEA3356023_05001</name>
    <name evidence="6" type="ORF">SAMEA3710766_04879</name>
</gene>
<evidence type="ECO:0000313" key="11">
    <source>
        <dbReference type="Proteomes" id="UP000251393"/>
    </source>
</evidence>